<name>A0A3R6JDM8_9BACT</name>
<dbReference type="InterPro" id="IPR043425">
    <property type="entry name" value="NusG-like"/>
</dbReference>
<dbReference type="PANTHER" id="PTHR30265:SF4">
    <property type="entry name" value="KOW MOTIF FAMILY PROTEIN, EXPRESSED"/>
    <property type="match status" value="1"/>
</dbReference>
<evidence type="ECO:0000256" key="3">
    <source>
        <dbReference type="ARBA" id="ARBA00023163"/>
    </source>
</evidence>
<dbReference type="SUPFAM" id="SSF50104">
    <property type="entry name" value="Translation proteins SH3-like domain"/>
    <property type="match status" value="1"/>
</dbReference>
<dbReference type="Gene3D" id="2.30.30.30">
    <property type="match status" value="1"/>
</dbReference>
<dbReference type="InterPro" id="IPR006645">
    <property type="entry name" value="NGN-like_dom"/>
</dbReference>
<keyword evidence="7" id="KW-1185">Reference proteome</keyword>
<dbReference type="Gene3D" id="3.30.70.940">
    <property type="entry name" value="NusG, N-terminal domain"/>
    <property type="match status" value="1"/>
</dbReference>
<dbReference type="GO" id="GO:0006354">
    <property type="term" value="P:DNA-templated transcription elongation"/>
    <property type="evidence" value="ECO:0007669"/>
    <property type="project" value="InterPro"/>
</dbReference>
<feature type="domain" description="NusG-like N-terminal" evidence="5">
    <location>
        <begin position="57"/>
        <end position="120"/>
    </location>
</feature>
<keyword evidence="2" id="KW-0805">Transcription regulation</keyword>
<dbReference type="PANTHER" id="PTHR30265">
    <property type="entry name" value="RHO-INTERACTING TRANSCRIPTION TERMINATION FACTOR NUSG"/>
    <property type="match status" value="1"/>
</dbReference>
<dbReference type="SUPFAM" id="SSF82679">
    <property type="entry name" value="N-utilization substance G protein NusG, N-terminal domain"/>
    <property type="match status" value="1"/>
</dbReference>
<dbReference type="OrthoDB" id="1076696at2"/>
<dbReference type="Proteomes" id="UP000286598">
    <property type="component" value="Unassembled WGS sequence"/>
</dbReference>
<evidence type="ECO:0000313" key="7">
    <source>
        <dbReference type="Proteomes" id="UP000286598"/>
    </source>
</evidence>
<comment type="caution">
    <text evidence="6">The sequence shown here is derived from an EMBL/GenBank/DDBJ whole genome shotgun (WGS) entry which is preliminary data.</text>
</comment>
<evidence type="ECO:0000256" key="4">
    <source>
        <dbReference type="SAM" id="MobiDB-lite"/>
    </source>
</evidence>
<dbReference type="Pfam" id="PF02357">
    <property type="entry name" value="NusG"/>
    <property type="match status" value="1"/>
</dbReference>
<evidence type="ECO:0000256" key="1">
    <source>
        <dbReference type="ARBA" id="ARBA00022814"/>
    </source>
</evidence>
<feature type="region of interest" description="Disordered" evidence="4">
    <location>
        <begin position="1"/>
        <end position="49"/>
    </location>
</feature>
<feature type="compositionally biased region" description="Polar residues" evidence="4">
    <location>
        <begin position="16"/>
        <end position="48"/>
    </location>
</feature>
<accession>A0A3R6JDM8</accession>
<gene>
    <name evidence="6" type="ORF">DW060_03020</name>
</gene>
<dbReference type="CDD" id="cd09895">
    <property type="entry name" value="NGN_SP_UpxY"/>
    <property type="match status" value="1"/>
</dbReference>
<keyword evidence="1" id="KW-0889">Transcription antitermination</keyword>
<proteinExistence type="predicted"/>
<reference evidence="6 7" key="1">
    <citation type="submission" date="2018-08" db="EMBL/GenBank/DDBJ databases">
        <title>A genome reference for cultivated species of the human gut microbiota.</title>
        <authorList>
            <person name="Zou Y."/>
            <person name="Xue W."/>
            <person name="Luo G."/>
        </authorList>
    </citation>
    <scope>NUCLEOTIDE SEQUENCE [LARGE SCALE GENOMIC DNA]</scope>
    <source>
        <strain evidence="6 7">AF42-9</strain>
    </source>
</reference>
<keyword evidence="3" id="KW-0804">Transcription</keyword>
<dbReference type="NCBIfam" id="NF033644">
    <property type="entry name" value="antiterm_UpxY"/>
    <property type="match status" value="1"/>
</dbReference>
<dbReference type="AlphaFoldDB" id="A0A3R6JDM8"/>
<dbReference type="InterPro" id="IPR008991">
    <property type="entry name" value="Translation_prot_SH3-like_sf"/>
</dbReference>
<sequence length="245" mass="27327">MEDTTNLSPKADASLYNGQPSDTGSSCPSAGLTSRTPSTSEDTRNGVSVENVPVGNKQWFVLRVSYGRIDKAKTFVEAKGIESYVPLRYKEVRKQGKKRIIPIPLLPSLIFIHASAEQVEALLHDNKVVSNESRALLSYYFDHTIHCQNNPDRNPPLTIQDEAMNNFIRLTSIKNPHIIPVTSNSIQFKFGDNVVVTEGEFKGVHGKVARIARQQRVVVELFDGCLVATAYVPKETMNTFNYCKK</sequence>
<dbReference type="InterPro" id="IPR036735">
    <property type="entry name" value="NGN_dom_sf"/>
</dbReference>
<evidence type="ECO:0000259" key="5">
    <source>
        <dbReference type="Pfam" id="PF02357"/>
    </source>
</evidence>
<protein>
    <submittedName>
        <fullName evidence="6">UpxY family transcription antiterminator</fullName>
    </submittedName>
</protein>
<evidence type="ECO:0000256" key="2">
    <source>
        <dbReference type="ARBA" id="ARBA00023015"/>
    </source>
</evidence>
<dbReference type="EMBL" id="QRNO01000008">
    <property type="protein sequence ID" value="RHK52154.1"/>
    <property type="molecule type" value="Genomic_DNA"/>
</dbReference>
<dbReference type="InterPro" id="IPR014722">
    <property type="entry name" value="Rib_uL2_dom2"/>
</dbReference>
<organism evidence="6 7">
    <name type="scientific">Leyella stercorea</name>
    <dbReference type="NCBI Taxonomy" id="363265"/>
    <lineage>
        <taxon>Bacteria</taxon>
        <taxon>Pseudomonadati</taxon>
        <taxon>Bacteroidota</taxon>
        <taxon>Bacteroidia</taxon>
        <taxon>Bacteroidales</taxon>
        <taxon>Prevotellaceae</taxon>
        <taxon>Leyella</taxon>
    </lineage>
</organism>
<dbReference type="GO" id="GO:0031564">
    <property type="term" value="P:transcription antitermination"/>
    <property type="evidence" value="ECO:0007669"/>
    <property type="project" value="UniProtKB-KW"/>
</dbReference>
<evidence type="ECO:0000313" key="6">
    <source>
        <dbReference type="EMBL" id="RHK52154.1"/>
    </source>
</evidence>